<accession>X1VSN1</accession>
<dbReference type="EMBL" id="BARW01025819">
    <property type="protein sequence ID" value="GAJ12780.1"/>
    <property type="molecule type" value="Genomic_DNA"/>
</dbReference>
<dbReference type="AlphaFoldDB" id="X1VSN1"/>
<comment type="caution">
    <text evidence="2">The sequence shown here is derived from an EMBL/GenBank/DDBJ whole genome shotgun (WGS) entry which is preliminary data.</text>
</comment>
<reference evidence="2" key="1">
    <citation type="journal article" date="2014" name="Front. Microbiol.">
        <title>High frequency of phylogenetically diverse reductive dehalogenase-homologous genes in deep subseafloor sedimentary metagenomes.</title>
        <authorList>
            <person name="Kawai M."/>
            <person name="Futagami T."/>
            <person name="Toyoda A."/>
            <person name="Takaki Y."/>
            <person name="Nishi S."/>
            <person name="Hori S."/>
            <person name="Arai W."/>
            <person name="Tsubouchi T."/>
            <person name="Morono Y."/>
            <person name="Uchiyama I."/>
            <person name="Ito T."/>
            <person name="Fujiyama A."/>
            <person name="Inagaki F."/>
            <person name="Takami H."/>
        </authorList>
    </citation>
    <scope>NUCLEOTIDE SEQUENCE</scope>
    <source>
        <strain evidence="2">Expedition CK06-06</strain>
    </source>
</reference>
<evidence type="ECO:0000313" key="2">
    <source>
        <dbReference type="EMBL" id="GAJ12780.1"/>
    </source>
</evidence>
<dbReference type="InterPro" id="IPR032341">
    <property type="entry name" value="MITD1_C"/>
</dbReference>
<dbReference type="Pfam" id="PF16565">
    <property type="entry name" value="MIT_C"/>
    <property type="match status" value="1"/>
</dbReference>
<dbReference type="InterPro" id="IPR038113">
    <property type="entry name" value="MITD1_C_sf"/>
</dbReference>
<name>X1VSN1_9ZZZZ</name>
<sequence length="220" mass="25614">IRMDDTFEEVGFSYVDKQTGKKIFLETLENENYGYSSKKADEGDSQDVEIVGADIQKEKTDKEPEAKQIIIRDNQTGISYEKLFGARLAGSEKITLSDPYIRYPYQFKLLLEFCVMLSKIKNEEEEIDLHVITWNEEEFQKQSEENFHELSLTVEDIGINLSFEFKEGHDRNIISDNGWKIILGRGLDIFEKQEGRFNLGEIDQERRQCKACEVSFIRNA</sequence>
<dbReference type="Gene3D" id="3.30.870.30">
    <property type="entry name" value="MITD, C-terminal phospholipase D-like domain"/>
    <property type="match status" value="1"/>
</dbReference>
<feature type="non-terminal residue" evidence="2">
    <location>
        <position position="1"/>
    </location>
</feature>
<organism evidence="2">
    <name type="scientific">marine sediment metagenome</name>
    <dbReference type="NCBI Taxonomy" id="412755"/>
    <lineage>
        <taxon>unclassified sequences</taxon>
        <taxon>metagenomes</taxon>
        <taxon>ecological metagenomes</taxon>
    </lineage>
</organism>
<feature type="domain" description="MITD1 C-terminal phospholipase D-like" evidence="1">
    <location>
        <begin position="77"/>
        <end position="217"/>
    </location>
</feature>
<gene>
    <name evidence="2" type="ORF">S12H4_42232</name>
</gene>
<proteinExistence type="predicted"/>
<protein>
    <recommendedName>
        <fullName evidence="1">MITD1 C-terminal phospholipase D-like domain-containing protein</fullName>
    </recommendedName>
</protein>
<evidence type="ECO:0000259" key="1">
    <source>
        <dbReference type="Pfam" id="PF16565"/>
    </source>
</evidence>